<keyword evidence="3" id="KW-1185">Reference proteome</keyword>
<dbReference type="STRING" id="225359.A0A2S4PQE1"/>
<organism evidence="2 3">
    <name type="scientific">Erysiphe pulchra</name>
    <dbReference type="NCBI Taxonomy" id="225359"/>
    <lineage>
        <taxon>Eukaryota</taxon>
        <taxon>Fungi</taxon>
        <taxon>Dikarya</taxon>
        <taxon>Ascomycota</taxon>
        <taxon>Pezizomycotina</taxon>
        <taxon>Leotiomycetes</taxon>
        <taxon>Erysiphales</taxon>
        <taxon>Erysiphaceae</taxon>
        <taxon>Erysiphe</taxon>
    </lineage>
</organism>
<reference evidence="2 3" key="1">
    <citation type="submission" date="2017-10" db="EMBL/GenBank/DDBJ databases">
        <title>Development of genomic resources for the powdery mildew, Erysiphe pulchra.</title>
        <authorList>
            <person name="Wadl P.A."/>
            <person name="Mack B.M."/>
            <person name="Moore G."/>
            <person name="Beltz S.B."/>
        </authorList>
    </citation>
    <scope>NUCLEOTIDE SEQUENCE [LARGE SCALE GENOMIC DNA]</scope>
    <source>
        <strain evidence="2">Cflorida</strain>
    </source>
</reference>
<dbReference type="OrthoDB" id="9973183at2759"/>
<evidence type="ECO:0000259" key="1">
    <source>
        <dbReference type="PROSITE" id="PS50127"/>
    </source>
</evidence>
<proteinExistence type="predicted"/>
<sequence>MAKAAKRILTELTQFNLSFDESSSGTGTSRYIESLAPSSSDNVLHLSAILTGRSLPLETGYANGRWLLSIDVPENYPYMPPKIQFITKICHPNIKWESGEVCLDVLQDRWTPVLGVVGALECVGRLLAEGATDSPLGIEVAALERMGDMIGKRSLVGFWCEEERWNGDLDIL</sequence>
<dbReference type="PROSITE" id="PS50127">
    <property type="entry name" value="UBC_2"/>
    <property type="match status" value="1"/>
</dbReference>
<comment type="caution">
    <text evidence="2">The sequence shown here is derived from an EMBL/GenBank/DDBJ whole genome shotgun (WGS) entry which is preliminary data.</text>
</comment>
<evidence type="ECO:0000313" key="2">
    <source>
        <dbReference type="EMBL" id="POS84257.1"/>
    </source>
</evidence>
<dbReference type="InterPro" id="IPR000608">
    <property type="entry name" value="UBC"/>
</dbReference>
<dbReference type="Gene3D" id="3.10.110.10">
    <property type="entry name" value="Ubiquitin Conjugating Enzyme"/>
    <property type="match status" value="1"/>
</dbReference>
<name>A0A2S4PQE1_9PEZI</name>
<dbReference type="EMBL" id="PEDP01001101">
    <property type="protein sequence ID" value="POS84257.1"/>
    <property type="molecule type" value="Genomic_DNA"/>
</dbReference>
<accession>A0A2S4PQE1</accession>
<dbReference type="AlphaFoldDB" id="A0A2S4PQE1"/>
<dbReference type="SMART" id="SM00212">
    <property type="entry name" value="UBCc"/>
    <property type="match status" value="1"/>
</dbReference>
<dbReference type="PANTHER" id="PTHR24068">
    <property type="entry name" value="UBIQUITIN-CONJUGATING ENZYME E2"/>
    <property type="match status" value="1"/>
</dbReference>
<dbReference type="Pfam" id="PF00179">
    <property type="entry name" value="UQ_con"/>
    <property type="match status" value="1"/>
</dbReference>
<protein>
    <recommendedName>
        <fullName evidence="1">UBC core domain-containing protein</fullName>
    </recommendedName>
</protein>
<dbReference type="SUPFAM" id="SSF54495">
    <property type="entry name" value="UBC-like"/>
    <property type="match status" value="1"/>
</dbReference>
<gene>
    <name evidence="2" type="ORF">EPUL_004619</name>
</gene>
<evidence type="ECO:0000313" key="3">
    <source>
        <dbReference type="Proteomes" id="UP000237438"/>
    </source>
</evidence>
<dbReference type="InterPro" id="IPR016135">
    <property type="entry name" value="UBQ-conjugating_enzyme/RWD"/>
</dbReference>
<dbReference type="Proteomes" id="UP000237438">
    <property type="component" value="Unassembled WGS sequence"/>
</dbReference>
<feature type="domain" description="UBC core" evidence="1">
    <location>
        <begin position="3"/>
        <end position="165"/>
    </location>
</feature>